<keyword evidence="4" id="KW-0680">Restriction system</keyword>
<dbReference type="Pfam" id="PF00145">
    <property type="entry name" value="DNA_methylase"/>
    <property type="match status" value="1"/>
</dbReference>
<evidence type="ECO:0000256" key="7">
    <source>
        <dbReference type="RuleBase" id="RU000417"/>
    </source>
</evidence>
<dbReference type="InterPro" id="IPR029063">
    <property type="entry name" value="SAM-dependent_MTases_sf"/>
</dbReference>
<dbReference type="PROSITE" id="PS00095">
    <property type="entry name" value="C5_MTASE_2"/>
    <property type="match status" value="1"/>
</dbReference>
<accession>A0ABV6XIC5</accession>
<evidence type="ECO:0000256" key="3">
    <source>
        <dbReference type="ARBA" id="ARBA00022691"/>
    </source>
</evidence>
<evidence type="ECO:0000256" key="2">
    <source>
        <dbReference type="ARBA" id="ARBA00022679"/>
    </source>
</evidence>
<feature type="active site" evidence="5">
    <location>
        <position position="87"/>
    </location>
</feature>
<dbReference type="PROSITE" id="PS51679">
    <property type="entry name" value="SAM_MT_C5"/>
    <property type="match status" value="1"/>
</dbReference>
<dbReference type="SUPFAM" id="SSF53335">
    <property type="entry name" value="S-adenosyl-L-methionine-dependent methyltransferases"/>
    <property type="match status" value="1"/>
</dbReference>
<evidence type="ECO:0000256" key="5">
    <source>
        <dbReference type="PROSITE-ProRule" id="PRU01016"/>
    </source>
</evidence>
<dbReference type="GO" id="GO:0032259">
    <property type="term" value="P:methylation"/>
    <property type="evidence" value="ECO:0007669"/>
    <property type="project" value="UniProtKB-KW"/>
</dbReference>
<keyword evidence="1 5" id="KW-0489">Methyltransferase</keyword>
<dbReference type="RefSeq" id="WP_380563611.1">
    <property type="nucleotide sequence ID" value="NZ_JBEUKS010000002.1"/>
</dbReference>
<reference evidence="8 9" key="1">
    <citation type="submission" date="2024-06" db="EMBL/GenBank/DDBJ databases">
        <authorList>
            <person name="Lee S.D."/>
        </authorList>
    </citation>
    <scope>NUCLEOTIDE SEQUENCE [LARGE SCALE GENOMIC DNA]</scope>
    <source>
        <strain evidence="8 9">N1-10</strain>
    </source>
</reference>
<dbReference type="Gene3D" id="3.90.120.10">
    <property type="entry name" value="DNA Methylase, subunit A, domain 2"/>
    <property type="match status" value="1"/>
</dbReference>
<protein>
    <recommendedName>
        <fullName evidence="7">Cytosine-specific methyltransferase</fullName>
        <ecNumber evidence="7">2.1.1.37</ecNumber>
    </recommendedName>
</protein>
<dbReference type="Gene3D" id="3.40.50.150">
    <property type="entry name" value="Vaccinia Virus protein VP39"/>
    <property type="match status" value="1"/>
</dbReference>
<dbReference type="GO" id="GO:0003886">
    <property type="term" value="F:DNA (cytosine-5-)-methyltransferase activity"/>
    <property type="evidence" value="ECO:0007669"/>
    <property type="project" value="UniProtKB-EC"/>
</dbReference>
<dbReference type="InterPro" id="IPR050390">
    <property type="entry name" value="C5-Methyltransferase"/>
</dbReference>
<dbReference type="EC" id="2.1.1.37" evidence="7"/>
<dbReference type="NCBIfam" id="TIGR00675">
    <property type="entry name" value="dcm"/>
    <property type="match status" value="1"/>
</dbReference>
<proteinExistence type="inferred from homology"/>
<dbReference type="InterPro" id="IPR031303">
    <property type="entry name" value="C5_meth_CS"/>
</dbReference>
<keyword evidence="3 5" id="KW-0949">S-adenosyl-L-methionine</keyword>
<comment type="caution">
    <text evidence="8">The sequence shown here is derived from an EMBL/GenBank/DDBJ whole genome shotgun (WGS) entry which is preliminary data.</text>
</comment>
<evidence type="ECO:0000256" key="6">
    <source>
        <dbReference type="RuleBase" id="RU000416"/>
    </source>
</evidence>
<keyword evidence="2 5" id="KW-0808">Transferase</keyword>
<evidence type="ECO:0000256" key="1">
    <source>
        <dbReference type="ARBA" id="ARBA00022603"/>
    </source>
</evidence>
<sequence length="383" mass="40894">MTGERRYTSVEVCAGAGGQALGLHQAGFTHVAVVENDASACETLRQNVGSHDWEDCAVIECDLRDLDPACLMPQTGTLDLLAGGVPCPPFSAAGLQQGSADERDLFPCFLELVDVVKPRAVMIENVRGLLSKKFSAYREEIIQRLGDSGYTVCDWRILEAWKFGVPQLRPRAVLVALKNDCAAFYDGLPHGAEIATTVFDALKDSMASRAAALRQLHAGNPEAISQIDRAHAAWGAKAEHVGKVAPTLVGGSKKHGGGDLGPTRAKRQWAEFGVNGMSIAGANPADPHEFGKFTDELGVQLTVQQAMILQGLPRDWRIAGRKTAAYRQVGNAFPPPVAKAVGESIISALRRADALQGEQAPVAAFRFPLRTPALVSQPALPGF</sequence>
<dbReference type="PANTHER" id="PTHR10629:SF52">
    <property type="entry name" value="DNA (CYTOSINE-5)-METHYLTRANSFERASE 1"/>
    <property type="match status" value="1"/>
</dbReference>
<dbReference type="EMBL" id="JBEUKS010000002">
    <property type="protein sequence ID" value="MFC1438019.1"/>
    <property type="molecule type" value="Genomic_DNA"/>
</dbReference>
<comment type="catalytic activity">
    <reaction evidence="7">
        <text>a 2'-deoxycytidine in DNA + S-adenosyl-L-methionine = a 5-methyl-2'-deoxycytidine in DNA + S-adenosyl-L-homocysteine + H(+)</text>
        <dbReference type="Rhea" id="RHEA:13681"/>
        <dbReference type="Rhea" id="RHEA-COMP:11369"/>
        <dbReference type="Rhea" id="RHEA-COMP:11370"/>
        <dbReference type="ChEBI" id="CHEBI:15378"/>
        <dbReference type="ChEBI" id="CHEBI:57856"/>
        <dbReference type="ChEBI" id="CHEBI:59789"/>
        <dbReference type="ChEBI" id="CHEBI:85452"/>
        <dbReference type="ChEBI" id="CHEBI:85454"/>
        <dbReference type="EC" id="2.1.1.37"/>
    </reaction>
</comment>
<dbReference type="InterPro" id="IPR018117">
    <property type="entry name" value="C5_DNA_meth_AS"/>
</dbReference>
<evidence type="ECO:0000313" key="8">
    <source>
        <dbReference type="EMBL" id="MFC1438019.1"/>
    </source>
</evidence>
<comment type="similarity">
    <text evidence="5 6">Belongs to the class I-like SAM-binding methyltransferase superfamily. C5-methyltransferase family.</text>
</comment>
<dbReference type="InterPro" id="IPR001525">
    <property type="entry name" value="C5_MeTfrase"/>
</dbReference>
<keyword evidence="9" id="KW-1185">Reference proteome</keyword>
<evidence type="ECO:0000256" key="4">
    <source>
        <dbReference type="ARBA" id="ARBA00022747"/>
    </source>
</evidence>
<dbReference type="Proteomes" id="UP001592581">
    <property type="component" value="Unassembled WGS sequence"/>
</dbReference>
<dbReference type="PRINTS" id="PR00105">
    <property type="entry name" value="C5METTRFRASE"/>
</dbReference>
<organism evidence="8 9">
    <name type="scientific">Streptacidiphilus jeojiensis</name>
    <dbReference type="NCBI Taxonomy" id="3229225"/>
    <lineage>
        <taxon>Bacteria</taxon>
        <taxon>Bacillati</taxon>
        <taxon>Actinomycetota</taxon>
        <taxon>Actinomycetes</taxon>
        <taxon>Kitasatosporales</taxon>
        <taxon>Streptomycetaceae</taxon>
        <taxon>Streptacidiphilus</taxon>
    </lineage>
</organism>
<name>A0ABV6XIC5_9ACTN</name>
<dbReference type="PANTHER" id="PTHR10629">
    <property type="entry name" value="CYTOSINE-SPECIFIC METHYLTRANSFERASE"/>
    <property type="match status" value="1"/>
</dbReference>
<evidence type="ECO:0000313" key="9">
    <source>
        <dbReference type="Proteomes" id="UP001592581"/>
    </source>
</evidence>
<gene>
    <name evidence="8" type="primary">dcm</name>
    <name evidence="8" type="ORF">ABUW04_07085</name>
</gene>
<dbReference type="PROSITE" id="PS00094">
    <property type="entry name" value="C5_MTASE_1"/>
    <property type="match status" value="1"/>
</dbReference>